<feature type="transmembrane region" description="Helical" evidence="5">
    <location>
        <begin position="30"/>
        <end position="56"/>
    </location>
</feature>
<evidence type="ECO:0000256" key="1">
    <source>
        <dbReference type="ARBA" id="ARBA00023015"/>
    </source>
</evidence>
<dbReference type="InterPro" id="IPR016032">
    <property type="entry name" value="Sig_transdc_resp-reg_C-effctor"/>
</dbReference>
<evidence type="ECO:0000313" key="7">
    <source>
        <dbReference type="EMBL" id="MBA2880936.1"/>
    </source>
</evidence>
<evidence type="ECO:0000256" key="3">
    <source>
        <dbReference type="ARBA" id="ARBA00023163"/>
    </source>
</evidence>
<gene>
    <name evidence="7" type="ORF">HNR65_001262</name>
</gene>
<organism evidence="7 8">
    <name type="scientific">Desulfosalsimonas propionicica</name>
    <dbReference type="NCBI Taxonomy" id="332175"/>
    <lineage>
        <taxon>Bacteria</taxon>
        <taxon>Pseudomonadati</taxon>
        <taxon>Thermodesulfobacteriota</taxon>
        <taxon>Desulfobacteria</taxon>
        <taxon>Desulfobacterales</taxon>
        <taxon>Desulfosalsimonadaceae</taxon>
        <taxon>Desulfosalsimonas</taxon>
    </lineage>
</organism>
<protein>
    <submittedName>
        <fullName evidence="7">DNA-binding CsgD family transcriptional regulator</fullName>
    </submittedName>
</protein>
<proteinExistence type="predicted"/>
<feature type="transmembrane region" description="Helical" evidence="5">
    <location>
        <begin position="289"/>
        <end position="310"/>
    </location>
</feature>
<dbReference type="GO" id="GO:0006355">
    <property type="term" value="P:regulation of DNA-templated transcription"/>
    <property type="evidence" value="ECO:0007669"/>
    <property type="project" value="InterPro"/>
</dbReference>
<dbReference type="PANTHER" id="PTHR44688">
    <property type="entry name" value="DNA-BINDING TRANSCRIPTIONAL ACTIVATOR DEVR_DOSR"/>
    <property type="match status" value="1"/>
</dbReference>
<accession>A0A7W0C855</accession>
<dbReference type="CDD" id="cd06170">
    <property type="entry name" value="LuxR_C_like"/>
    <property type="match status" value="1"/>
</dbReference>
<keyword evidence="8" id="KW-1185">Reference proteome</keyword>
<evidence type="ECO:0000256" key="5">
    <source>
        <dbReference type="SAM" id="Phobius"/>
    </source>
</evidence>
<dbReference type="PROSITE" id="PS50043">
    <property type="entry name" value="HTH_LUXR_2"/>
    <property type="match status" value="1"/>
</dbReference>
<dbReference type="PANTHER" id="PTHR44688:SF16">
    <property type="entry name" value="DNA-BINDING TRANSCRIPTIONAL ACTIVATOR DEVR_DOSR"/>
    <property type="match status" value="1"/>
</dbReference>
<dbReference type="InterPro" id="IPR036388">
    <property type="entry name" value="WH-like_DNA-bd_sf"/>
</dbReference>
<keyword evidence="2 7" id="KW-0238">DNA-binding</keyword>
<feature type="transmembrane region" description="Helical" evidence="5">
    <location>
        <begin position="261"/>
        <end position="282"/>
    </location>
</feature>
<evidence type="ECO:0000313" key="8">
    <source>
        <dbReference type="Proteomes" id="UP000525298"/>
    </source>
</evidence>
<evidence type="ECO:0000259" key="6">
    <source>
        <dbReference type="PROSITE" id="PS50043"/>
    </source>
</evidence>
<dbReference type="InterPro" id="IPR000792">
    <property type="entry name" value="Tscrpt_reg_LuxR_C"/>
</dbReference>
<comment type="caution">
    <text evidence="7">The sequence shown here is derived from an EMBL/GenBank/DDBJ whole genome shotgun (WGS) entry which is preliminary data.</text>
</comment>
<keyword evidence="1" id="KW-0805">Transcription regulation</keyword>
<evidence type="ECO:0000256" key="2">
    <source>
        <dbReference type="ARBA" id="ARBA00023125"/>
    </source>
</evidence>
<dbReference type="Proteomes" id="UP000525298">
    <property type="component" value="Unassembled WGS sequence"/>
</dbReference>
<feature type="compositionally biased region" description="Low complexity" evidence="4">
    <location>
        <begin position="357"/>
        <end position="368"/>
    </location>
</feature>
<dbReference type="AlphaFoldDB" id="A0A7W0C855"/>
<feature type="domain" description="HTH luxR-type" evidence="6">
    <location>
        <begin position="393"/>
        <end position="457"/>
    </location>
</feature>
<dbReference type="SUPFAM" id="SSF46894">
    <property type="entry name" value="C-terminal effector domain of the bipartite response regulators"/>
    <property type="match status" value="1"/>
</dbReference>
<feature type="transmembrane region" description="Helical" evidence="5">
    <location>
        <begin position="182"/>
        <end position="201"/>
    </location>
</feature>
<sequence>MTEKSLYTYPVLCFAAFVFWLVSVPMDGPLAGAAGVANASAAFLPIHVAALLLLGLFCPRQAFFRLVPAGCLATAVLTLLLFFKPSAGSWILACMGASGAVVAIAACVTLCQSPVPLLCAAAGLVMGNLLVLPVLLRPLDSFWIFAAVAVFLLAIPVLAAHLPDPEPMEMPDETGPWHYLPFILLFKVICGLMYVIVMPAYHQEAAFPGFEMLFYVAAVFGAYRLTRINRDLALIGGVVLGMAAFTIMQTAPGLFSANAGMFALQAATGMVDLVLIAVLLDLADPVRAFGIGLAIVCTGIAAGELMGRYFAGMTGAIAMTGHFVLNLSVLVLYFLGRYGYISSAGSAQTPGLAETKPGPAAVAEAGPAAPVPDPGRDRPGSAAGEDEVEKKMPRYLRMLLSEREYLVLKKVLAGKTYRQTALELALSESTVKTYMHRVYEKMGVSGKKKLFEKLSNL</sequence>
<feature type="transmembrane region" description="Helical" evidence="5">
    <location>
        <begin position="316"/>
        <end position="335"/>
    </location>
</feature>
<dbReference type="GO" id="GO:0003677">
    <property type="term" value="F:DNA binding"/>
    <property type="evidence" value="ECO:0007669"/>
    <property type="project" value="UniProtKB-KW"/>
</dbReference>
<feature type="transmembrane region" description="Helical" evidence="5">
    <location>
        <begin position="117"/>
        <end position="136"/>
    </location>
</feature>
<dbReference type="EMBL" id="JACDUS010000003">
    <property type="protein sequence ID" value="MBA2880936.1"/>
    <property type="molecule type" value="Genomic_DNA"/>
</dbReference>
<feature type="transmembrane region" description="Helical" evidence="5">
    <location>
        <begin position="63"/>
        <end position="83"/>
    </location>
</feature>
<dbReference type="SMART" id="SM00421">
    <property type="entry name" value="HTH_LUXR"/>
    <property type="match status" value="1"/>
</dbReference>
<feature type="transmembrane region" description="Helical" evidence="5">
    <location>
        <begin position="232"/>
        <end position="255"/>
    </location>
</feature>
<keyword evidence="3" id="KW-0804">Transcription</keyword>
<feature type="transmembrane region" description="Helical" evidence="5">
    <location>
        <begin position="142"/>
        <end position="162"/>
    </location>
</feature>
<feature type="transmembrane region" description="Helical" evidence="5">
    <location>
        <begin position="89"/>
        <end position="110"/>
    </location>
</feature>
<feature type="region of interest" description="Disordered" evidence="4">
    <location>
        <begin position="352"/>
        <end position="388"/>
    </location>
</feature>
<feature type="transmembrane region" description="Helical" evidence="5">
    <location>
        <begin position="207"/>
        <end position="225"/>
    </location>
</feature>
<keyword evidence="5" id="KW-1133">Transmembrane helix</keyword>
<dbReference type="Gene3D" id="1.10.10.10">
    <property type="entry name" value="Winged helix-like DNA-binding domain superfamily/Winged helix DNA-binding domain"/>
    <property type="match status" value="1"/>
</dbReference>
<evidence type="ECO:0000256" key="4">
    <source>
        <dbReference type="SAM" id="MobiDB-lite"/>
    </source>
</evidence>
<feature type="transmembrane region" description="Helical" evidence="5">
    <location>
        <begin position="7"/>
        <end position="24"/>
    </location>
</feature>
<reference evidence="7 8" key="1">
    <citation type="submission" date="2020-07" db="EMBL/GenBank/DDBJ databases">
        <title>Genomic Encyclopedia of Type Strains, Phase IV (KMG-IV): sequencing the most valuable type-strain genomes for metagenomic binning, comparative biology and taxonomic classification.</title>
        <authorList>
            <person name="Goeker M."/>
        </authorList>
    </citation>
    <scope>NUCLEOTIDE SEQUENCE [LARGE SCALE GENOMIC DNA]</scope>
    <source>
        <strain evidence="7 8">DSM 17721</strain>
    </source>
</reference>
<name>A0A7W0C855_9BACT</name>
<keyword evidence="5" id="KW-0812">Transmembrane</keyword>
<dbReference type="Pfam" id="PF00196">
    <property type="entry name" value="GerE"/>
    <property type="match status" value="1"/>
</dbReference>
<keyword evidence="5" id="KW-0472">Membrane</keyword>
<dbReference type="PRINTS" id="PR00038">
    <property type="entry name" value="HTHLUXR"/>
</dbReference>
<dbReference type="RefSeq" id="WP_181550609.1">
    <property type="nucleotide sequence ID" value="NZ_JACDUS010000003.1"/>
</dbReference>